<evidence type="ECO:0000256" key="2">
    <source>
        <dbReference type="ARBA" id="ARBA00037999"/>
    </source>
</evidence>
<dbReference type="AlphaFoldDB" id="A0A1G8VZA2"/>
<dbReference type="Pfam" id="PF01041">
    <property type="entry name" value="DegT_DnrJ_EryC1"/>
    <property type="match status" value="1"/>
</dbReference>
<evidence type="ECO:0000256" key="1">
    <source>
        <dbReference type="ARBA" id="ARBA00022898"/>
    </source>
</evidence>
<sequence>MIPFLDLHKVNLPYNEAFLHKTKSFLDKGWYILGDEVKIFERDFAEYCGTNYCIGTANGLDALVLIFKAYITLGKLKKGDEVIVPANTYIASILAVLQADLVPVPVEPKIGTLNIDPDLISEKITSKTAAILAVHLYGQLADMDAINNIAKQNGLLVIEDAAQAHGAENTEGFKAGNLSDAAGFSFYPSKNLGALGDAGAVTTNDPELAKMVASLRNYGSEKRYYNDYIGCNSRLDELQAAFLNIKLPNLDAENLQRKIIANQYLSAIQNSKITLPEYNGGSHHVFHLFVIMTEDREQLKQFLYENGIETQIHYPVAPHHQKAMDGWKSFSFPITEKIHREVLSIPISPVMNDEETAFVIQTLNRY</sequence>
<dbReference type="PANTHER" id="PTHR30244:SF36">
    <property type="entry name" value="3-OXO-GLUCOSE-6-PHOSPHATE:GLUTAMATE AMINOTRANSFERASE"/>
    <property type="match status" value="1"/>
</dbReference>
<dbReference type="Proteomes" id="UP000199580">
    <property type="component" value="Unassembled WGS sequence"/>
</dbReference>
<dbReference type="InterPro" id="IPR000653">
    <property type="entry name" value="DegT/StrS_aminotransferase"/>
</dbReference>
<gene>
    <name evidence="6" type="ORF">SAMN04487935_1582</name>
</gene>
<protein>
    <submittedName>
        <fullName evidence="6">dTDP-4-amino-4,6-dideoxygalactose transaminase</fullName>
    </submittedName>
</protein>
<comment type="similarity">
    <text evidence="2 5">Belongs to the DegT/DnrJ/EryC1 family.</text>
</comment>
<reference evidence="6 7" key="1">
    <citation type="submission" date="2016-10" db="EMBL/GenBank/DDBJ databases">
        <authorList>
            <person name="de Groot N.N."/>
        </authorList>
    </citation>
    <scope>NUCLEOTIDE SEQUENCE [LARGE SCALE GENOMIC DNA]</scope>
    <source>
        <strain evidence="6 7">CGMCC 1.10076</strain>
    </source>
</reference>
<evidence type="ECO:0000256" key="3">
    <source>
        <dbReference type="PIRSR" id="PIRSR000390-1"/>
    </source>
</evidence>
<organism evidence="6 7">
    <name type="scientific">Flavobacterium noncentrifugens</name>
    <dbReference type="NCBI Taxonomy" id="1128970"/>
    <lineage>
        <taxon>Bacteria</taxon>
        <taxon>Pseudomonadati</taxon>
        <taxon>Bacteroidota</taxon>
        <taxon>Flavobacteriia</taxon>
        <taxon>Flavobacteriales</taxon>
        <taxon>Flavobacteriaceae</taxon>
        <taxon>Flavobacterium</taxon>
    </lineage>
</organism>
<feature type="active site" description="Proton acceptor" evidence="3">
    <location>
        <position position="190"/>
    </location>
</feature>
<dbReference type="SUPFAM" id="SSF53383">
    <property type="entry name" value="PLP-dependent transferases"/>
    <property type="match status" value="1"/>
</dbReference>
<dbReference type="PIRSF" id="PIRSF000390">
    <property type="entry name" value="PLP_StrS"/>
    <property type="match status" value="1"/>
</dbReference>
<dbReference type="PANTHER" id="PTHR30244">
    <property type="entry name" value="TRANSAMINASE"/>
    <property type="match status" value="1"/>
</dbReference>
<accession>A0A1G8VZA2</accession>
<dbReference type="Gene3D" id="3.40.640.10">
    <property type="entry name" value="Type I PLP-dependent aspartate aminotransferase-like (Major domain)"/>
    <property type="match status" value="1"/>
</dbReference>
<dbReference type="GO" id="GO:0000271">
    <property type="term" value="P:polysaccharide biosynthetic process"/>
    <property type="evidence" value="ECO:0007669"/>
    <property type="project" value="TreeGrafter"/>
</dbReference>
<dbReference type="STRING" id="1128970.SAMN04487935_1582"/>
<dbReference type="GO" id="GO:0030170">
    <property type="term" value="F:pyridoxal phosphate binding"/>
    <property type="evidence" value="ECO:0007669"/>
    <property type="project" value="TreeGrafter"/>
</dbReference>
<keyword evidence="1 4" id="KW-0663">Pyridoxal phosphate</keyword>
<dbReference type="InterPro" id="IPR015421">
    <property type="entry name" value="PyrdxlP-dep_Trfase_major"/>
</dbReference>
<dbReference type="OrthoDB" id="9804264at2"/>
<dbReference type="RefSeq" id="WP_091393520.1">
    <property type="nucleotide sequence ID" value="NZ_BKAI01000003.1"/>
</dbReference>
<dbReference type="GO" id="GO:0008483">
    <property type="term" value="F:transaminase activity"/>
    <property type="evidence" value="ECO:0007669"/>
    <property type="project" value="TreeGrafter"/>
</dbReference>
<name>A0A1G8VZA2_9FLAO</name>
<evidence type="ECO:0000256" key="4">
    <source>
        <dbReference type="PIRSR" id="PIRSR000390-2"/>
    </source>
</evidence>
<dbReference type="EMBL" id="FNEZ01000002">
    <property type="protein sequence ID" value="SDJ71431.1"/>
    <property type="molecule type" value="Genomic_DNA"/>
</dbReference>
<evidence type="ECO:0000313" key="7">
    <source>
        <dbReference type="Proteomes" id="UP000199580"/>
    </source>
</evidence>
<dbReference type="Gene3D" id="3.90.1150.10">
    <property type="entry name" value="Aspartate Aminotransferase, domain 1"/>
    <property type="match status" value="1"/>
</dbReference>
<evidence type="ECO:0000256" key="5">
    <source>
        <dbReference type="RuleBase" id="RU004508"/>
    </source>
</evidence>
<proteinExistence type="inferred from homology"/>
<evidence type="ECO:0000313" key="6">
    <source>
        <dbReference type="EMBL" id="SDJ71431.1"/>
    </source>
</evidence>
<dbReference type="CDD" id="cd00616">
    <property type="entry name" value="AHBA_syn"/>
    <property type="match status" value="1"/>
</dbReference>
<keyword evidence="7" id="KW-1185">Reference proteome</keyword>
<dbReference type="InterPro" id="IPR015422">
    <property type="entry name" value="PyrdxlP-dep_Trfase_small"/>
</dbReference>
<feature type="modified residue" description="N6-(pyridoxal phosphate)lysine" evidence="4">
    <location>
        <position position="190"/>
    </location>
</feature>
<dbReference type="InterPro" id="IPR015424">
    <property type="entry name" value="PyrdxlP-dep_Trfase"/>
</dbReference>